<sequence length="544" mass="59973">MHSKRRRLNVDGGGARGLSALVLAQELMKRMQALKKLDSLPYPYQCFDVIAGTGTGAVQACMLGRLRMPVDLTIKAYASLANDVFSEKKRYGSGSFKTTKLKDSLGKIIQDATGHPDEPMLERQQTQEQCKTLVFAMSKHNMRAGMPTIFRSYRAAANMGPECTIREALCATMAHPDLFKNFDIGSPPLNQSFIGARFGCNNPLSHVLTEVKTLYLGRYIASVTSIGTGHTRTIQIPDTSFLRHLLPIPAIVAMKAIAADSERVAEDMARRFNSTEDVYFRLNVDQGMQNVGMDRWEQLAEVLGHTHAYMKLVDVSQKIDKLTQALDSRRPTVSAAQIDGEIHIVISIAGKISSIRRCPAPSPIFTGCEAMIRRVESCIGASTIERKVCIVHGLGGAGKTQIALKVAERTYNQWKEVLFIDATTHESIEGAFKDIAVAKGAGDTYKAGLQWLESCYDQWLVILDNADDPSLPIRDYIPRGNHGSIVITTRLSRMVSLAQGAYSDCNISSMDPDDALALLLKAARKQDQESTPKEMEEAKELLQM</sequence>
<dbReference type="GO" id="GO:0019369">
    <property type="term" value="P:arachidonate metabolic process"/>
    <property type="evidence" value="ECO:0007669"/>
    <property type="project" value="TreeGrafter"/>
</dbReference>
<proteinExistence type="predicted"/>
<evidence type="ECO:0000256" key="3">
    <source>
        <dbReference type="ARBA" id="ARBA00023098"/>
    </source>
</evidence>
<dbReference type="SUPFAM" id="SSF52540">
    <property type="entry name" value="P-loop containing nucleoside triphosphate hydrolases"/>
    <property type="match status" value="1"/>
</dbReference>
<dbReference type="SUPFAM" id="SSF52151">
    <property type="entry name" value="FabD/lysophospholipase-like"/>
    <property type="match status" value="1"/>
</dbReference>
<dbReference type="AlphaFoldDB" id="A0A0K6FW01"/>
<dbReference type="GO" id="GO:0046486">
    <property type="term" value="P:glycerolipid metabolic process"/>
    <property type="evidence" value="ECO:0007669"/>
    <property type="project" value="UniProtKB-ARBA"/>
</dbReference>
<dbReference type="GO" id="GO:0043531">
    <property type="term" value="F:ADP binding"/>
    <property type="evidence" value="ECO:0007669"/>
    <property type="project" value="InterPro"/>
</dbReference>
<feature type="domain" description="PNPLA" evidence="5">
    <location>
        <begin position="8"/>
        <end position="208"/>
    </location>
</feature>
<dbReference type="GO" id="GO:0047499">
    <property type="term" value="F:calcium-independent phospholipase A2 activity"/>
    <property type="evidence" value="ECO:0007669"/>
    <property type="project" value="TreeGrafter"/>
</dbReference>
<keyword evidence="1" id="KW-0378">Hydrolase</keyword>
<accession>A0A0K6FW01</accession>
<dbReference type="GO" id="GO:0016020">
    <property type="term" value="C:membrane"/>
    <property type="evidence" value="ECO:0007669"/>
    <property type="project" value="TreeGrafter"/>
</dbReference>
<name>A0A0K6FW01_9AGAM</name>
<dbReference type="PROSITE" id="PS51635">
    <property type="entry name" value="PNPLA"/>
    <property type="match status" value="1"/>
</dbReference>
<dbReference type="Pfam" id="PF01734">
    <property type="entry name" value="Patatin"/>
    <property type="match status" value="1"/>
</dbReference>
<gene>
    <name evidence="6" type="ORF">RSOLAG22IIIB_00525</name>
</gene>
<evidence type="ECO:0000259" key="5">
    <source>
        <dbReference type="PROSITE" id="PS51635"/>
    </source>
</evidence>
<protein>
    <recommendedName>
        <fullName evidence="5">PNPLA domain-containing protein</fullName>
    </recommendedName>
</protein>
<organism evidence="6 7">
    <name type="scientific">Rhizoctonia solani</name>
    <dbReference type="NCBI Taxonomy" id="456999"/>
    <lineage>
        <taxon>Eukaryota</taxon>
        <taxon>Fungi</taxon>
        <taxon>Dikarya</taxon>
        <taxon>Basidiomycota</taxon>
        <taxon>Agaricomycotina</taxon>
        <taxon>Agaricomycetes</taxon>
        <taxon>Cantharellales</taxon>
        <taxon>Ceratobasidiaceae</taxon>
        <taxon>Rhizoctonia</taxon>
    </lineage>
</organism>
<keyword evidence="3" id="KW-0443">Lipid metabolism</keyword>
<keyword evidence="7" id="KW-1185">Reference proteome</keyword>
<dbReference type="InterPro" id="IPR016035">
    <property type="entry name" value="Acyl_Trfase/lysoPLipase"/>
</dbReference>
<reference evidence="6 7" key="1">
    <citation type="submission" date="2015-07" db="EMBL/GenBank/DDBJ databases">
        <authorList>
            <person name="Noorani M."/>
        </authorList>
    </citation>
    <scope>NUCLEOTIDE SEQUENCE [LARGE SCALE GENOMIC DNA]</scope>
    <source>
        <strain evidence="6">BBA 69670</strain>
    </source>
</reference>
<dbReference type="GO" id="GO:0016042">
    <property type="term" value="P:lipid catabolic process"/>
    <property type="evidence" value="ECO:0007669"/>
    <property type="project" value="UniProtKB-KW"/>
</dbReference>
<evidence type="ECO:0000256" key="1">
    <source>
        <dbReference type="ARBA" id="ARBA00022801"/>
    </source>
</evidence>
<evidence type="ECO:0000313" key="6">
    <source>
        <dbReference type="EMBL" id="CUA70177.1"/>
    </source>
</evidence>
<evidence type="ECO:0000313" key="7">
    <source>
        <dbReference type="Proteomes" id="UP000044841"/>
    </source>
</evidence>
<dbReference type="Gene3D" id="3.40.1090.10">
    <property type="entry name" value="Cytosolic phospholipase A2 catalytic domain"/>
    <property type="match status" value="1"/>
</dbReference>
<dbReference type="Gene3D" id="3.40.50.300">
    <property type="entry name" value="P-loop containing nucleotide triphosphate hydrolases"/>
    <property type="match status" value="1"/>
</dbReference>
<evidence type="ECO:0000256" key="2">
    <source>
        <dbReference type="ARBA" id="ARBA00022963"/>
    </source>
</evidence>
<comment type="caution">
    <text evidence="4">Lacks conserved residue(s) required for the propagation of feature annotation.</text>
</comment>
<evidence type="ECO:0000256" key="4">
    <source>
        <dbReference type="PROSITE-ProRule" id="PRU01161"/>
    </source>
</evidence>
<keyword evidence="2" id="KW-0442">Lipid degradation</keyword>
<dbReference type="PANTHER" id="PTHR24185:SF1">
    <property type="entry name" value="CALCIUM-INDEPENDENT PHOSPHOLIPASE A2-GAMMA"/>
    <property type="match status" value="1"/>
</dbReference>
<feature type="short sequence motif" description="GXGXXG" evidence="4">
    <location>
        <begin position="12"/>
        <end position="17"/>
    </location>
</feature>
<dbReference type="PANTHER" id="PTHR24185">
    <property type="entry name" value="CALCIUM-INDEPENDENT PHOSPHOLIPASE A2-GAMMA"/>
    <property type="match status" value="1"/>
</dbReference>
<dbReference type="InterPro" id="IPR027417">
    <property type="entry name" value="P-loop_NTPase"/>
</dbReference>
<dbReference type="InterPro" id="IPR002641">
    <property type="entry name" value="PNPLA_dom"/>
</dbReference>
<dbReference type="Proteomes" id="UP000044841">
    <property type="component" value="Unassembled WGS sequence"/>
</dbReference>
<dbReference type="EMBL" id="CYGV01001112">
    <property type="protein sequence ID" value="CUA70177.1"/>
    <property type="molecule type" value="Genomic_DNA"/>
</dbReference>